<evidence type="ECO:0000256" key="2">
    <source>
        <dbReference type="ARBA" id="ARBA00023008"/>
    </source>
</evidence>
<feature type="signal peptide" evidence="4">
    <location>
        <begin position="1"/>
        <end position="18"/>
    </location>
</feature>
<accession>A0A8H7TF65</accession>
<organism evidence="6 7">
    <name type="scientific">Cadophora malorum</name>
    <dbReference type="NCBI Taxonomy" id="108018"/>
    <lineage>
        <taxon>Eukaryota</taxon>
        <taxon>Fungi</taxon>
        <taxon>Dikarya</taxon>
        <taxon>Ascomycota</taxon>
        <taxon>Pezizomycotina</taxon>
        <taxon>Leotiomycetes</taxon>
        <taxon>Helotiales</taxon>
        <taxon>Ploettnerulaceae</taxon>
        <taxon>Cadophora</taxon>
    </lineage>
</organism>
<evidence type="ECO:0000256" key="3">
    <source>
        <dbReference type="SAM" id="MobiDB-lite"/>
    </source>
</evidence>
<dbReference type="GO" id="GO:0009055">
    <property type="term" value="F:electron transfer activity"/>
    <property type="evidence" value="ECO:0007669"/>
    <property type="project" value="InterPro"/>
</dbReference>
<feature type="compositionally biased region" description="Low complexity" evidence="3">
    <location>
        <begin position="179"/>
        <end position="203"/>
    </location>
</feature>
<dbReference type="GO" id="GO:0005507">
    <property type="term" value="F:copper ion binding"/>
    <property type="evidence" value="ECO:0007669"/>
    <property type="project" value="InterPro"/>
</dbReference>
<evidence type="ECO:0000313" key="7">
    <source>
        <dbReference type="Proteomes" id="UP000664132"/>
    </source>
</evidence>
<dbReference type="SUPFAM" id="SSF49503">
    <property type="entry name" value="Cupredoxins"/>
    <property type="match status" value="1"/>
</dbReference>
<dbReference type="CDD" id="cd00920">
    <property type="entry name" value="Cupredoxin"/>
    <property type="match status" value="1"/>
</dbReference>
<feature type="chain" id="PRO_5034096901" description="Blue (type 1) copper domain-containing protein" evidence="4">
    <location>
        <begin position="19"/>
        <end position="233"/>
    </location>
</feature>
<dbReference type="EMBL" id="JAFJYH010000083">
    <property type="protein sequence ID" value="KAG4420469.1"/>
    <property type="molecule type" value="Genomic_DNA"/>
</dbReference>
<feature type="domain" description="Blue (type 1) copper" evidence="5">
    <location>
        <begin position="50"/>
        <end position="144"/>
    </location>
</feature>
<dbReference type="AlphaFoldDB" id="A0A8H7TF65"/>
<proteinExistence type="predicted"/>
<keyword evidence="4" id="KW-0732">Signal</keyword>
<evidence type="ECO:0000256" key="1">
    <source>
        <dbReference type="ARBA" id="ARBA00022723"/>
    </source>
</evidence>
<sequence>MQYSKTSVILSLLPVTLAQYGYGDSSKASTTVEAAAASTAASSSGPIHTVKVGDGGLTFDPDTLTAAVGDTVEFHFFPATHSVAQSSFAAPCQPLNDTSFFSGGIKTASGENEETFSITVTDSKPIWYYCGFPGHCGAGMAGVINPPADGSKTIEQYQAAAANVSQTVAPSKVQGGTLGPAQAQSSGSSTTSTTSSPSASTTGNAAVEARGAVSWSLFALTGVAALGFGGLIV</sequence>
<evidence type="ECO:0000256" key="4">
    <source>
        <dbReference type="SAM" id="SignalP"/>
    </source>
</evidence>
<protein>
    <recommendedName>
        <fullName evidence="5">Blue (type 1) copper domain-containing protein</fullName>
    </recommendedName>
</protein>
<name>A0A8H7TF65_9HELO</name>
<keyword evidence="2" id="KW-0186">Copper</keyword>
<dbReference type="InterPro" id="IPR008972">
    <property type="entry name" value="Cupredoxin"/>
</dbReference>
<comment type="caution">
    <text evidence="6">The sequence shown here is derived from an EMBL/GenBank/DDBJ whole genome shotgun (WGS) entry which is preliminary data.</text>
</comment>
<dbReference type="PANTHER" id="PTHR34883:SF15">
    <property type="entry name" value="EXTRACELLULAR SERINE-RICH PROTEIN"/>
    <property type="match status" value="1"/>
</dbReference>
<feature type="region of interest" description="Disordered" evidence="3">
    <location>
        <begin position="171"/>
        <end position="203"/>
    </location>
</feature>
<gene>
    <name evidence="6" type="ORF">IFR04_006389</name>
</gene>
<dbReference type="OrthoDB" id="5415867at2759"/>
<dbReference type="Pfam" id="PF00127">
    <property type="entry name" value="Copper-bind"/>
    <property type="match status" value="1"/>
</dbReference>
<dbReference type="Proteomes" id="UP000664132">
    <property type="component" value="Unassembled WGS sequence"/>
</dbReference>
<evidence type="ECO:0000259" key="5">
    <source>
        <dbReference type="Pfam" id="PF00127"/>
    </source>
</evidence>
<dbReference type="InterPro" id="IPR052953">
    <property type="entry name" value="Ser-rich/MCO-related"/>
</dbReference>
<keyword evidence="7" id="KW-1185">Reference proteome</keyword>
<reference evidence="6" key="1">
    <citation type="submission" date="2021-02" db="EMBL/GenBank/DDBJ databases">
        <title>Genome sequence Cadophora malorum strain M34.</title>
        <authorList>
            <person name="Stefanovic E."/>
            <person name="Vu D."/>
            <person name="Scully C."/>
            <person name="Dijksterhuis J."/>
            <person name="Roader J."/>
            <person name="Houbraken J."/>
        </authorList>
    </citation>
    <scope>NUCLEOTIDE SEQUENCE</scope>
    <source>
        <strain evidence="6">M34</strain>
    </source>
</reference>
<keyword evidence="1" id="KW-0479">Metal-binding</keyword>
<dbReference type="PANTHER" id="PTHR34883">
    <property type="entry name" value="SERINE-RICH PROTEIN, PUTATIVE-RELATED-RELATED"/>
    <property type="match status" value="1"/>
</dbReference>
<dbReference type="InterPro" id="IPR000923">
    <property type="entry name" value="BlueCu_1"/>
</dbReference>
<evidence type="ECO:0000313" key="6">
    <source>
        <dbReference type="EMBL" id="KAG4420469.1"/>
    </source>
</evidence>
<dbReference type="Gene3D" id="2.60.40.420">
    <property type="entry name" value="Cupredoxins - blue copper proteins"/>
    <property type="match status" value="1"/>
</dbReference>